<feature type="transmembrane region" description="Helical" evidence="6">
    <location>
        <begin position="383"/>
        <end position="404"/>
    </location>
</feature>
<comment type="subcellular location">
    <subcellularLocation>
        <location evidence="1">Membrane</location>
        <topology evidence="1">Multi-pass membrane protein</topology>
    </subcellularLocation>
</comment>
<evidence type="ECO:0000256" key="4">
    <source>
        <dbReference type="ARBA" id="ARBA00022989"/>
    </source>
</evidence>
<feature type="transmembrane region" description="Helical" evidence="6">
    <location>
        <begin position="261"/>
        <end position="280"/>
    </location>
</feature>
<evidence type="ECO:0000313" key="8">
    <source>
        <dbReference type="Proteomes" id="UP000613840"/>
    </source>
</evidence>
<gene>
    <name evidence="7" type="ORF">GCM10011575_45950</name>
</gene>
<dbReference type="EMBL" id="BMMZ01000018">
    <property type="protein sequence ID" value="GGL82500.1"/>
    <property type="molecule type" value="Genomic_DNA"/>
</dbReference>
<evidence type="ECO:0000256" key="5">
    <source>
        <dbReference type="ARBA" id="ARBA00023136"/>
    </source>
</evidence>
<feature type="transmembrane region" description="Helical" evidence="6">
    <location>
        <begin position="495"/>
        <end position="515"/>
    </location>
</feature>
<feature type="transmembrane region" description="Helical" evidence="6">
    <location>
        <begin position="201"/>
        <end position="223"/>
    </location>
</feature>
<dbReference type="InterPro" id="IPR004813">
    <property type="entry name" value="OPT"/>
</dbReference>
<keyword evidence="2" id="KW-0813">Transport</keyword>
<accession>A0A917W9X4</accession>
<name>A0A917W9X4_9ACTN</name>
<dbReference type="AlphaFoldDB" id="A0A917W9X4"/>
<feature type="transmembrane region" description="Helical" evidence="6">
    <location>
        <begin position="313"/>
        <end position="331"/>
    </location>
</feature>
<protein>
    <submittedName>
        <fullName evidence="7">Membrane protein</fullName>
    </submittedName>
</protein>
<dbReference type="Pfam" id="PF03169">
    <property type="entry name" value="OPT"/>
    <property type="match status" value="1"/>
</dbReference>
<keyword evidence="8" id="KW-1185">Reference proteome</keyword>
<evidence type="ECO:0000313" key="7">
    <source>
        <dbReference type="EMBL" id="GGL82500.1"/>
    </source>
</evidence>
<keyword evidence="4 6" id="KW-1133">Transmembrane helix</keyword>
<feature type="transmembrane region" description="Helical" evidence="6">
    <location>
        <begin position="456"/>
        <end position="483"/>
    </location>
</feature>
<evidence type="ECO:0000256" key="2">
    <source>
        <dbReference type="ARBA" id="ARBA00022448"/>
    </source>
</evidence>
<evidence type="ECO:0000256" key="1">
    <source>
        <dbReference type="ARBA" id="ARBA00004141"/>
    </source>
</evidence>
<keyword evidence="3 6" id="KW-0812">Transmembrane</keyword>
<feature type="transmembrane region" description="Helical" evidence="6">
    <location>
        <begin position="286"/>
        <end position="306"/>
    </location>
</feature>
<organism evidence="7 8">
    <name type="scientific">Microlunatus endophyticus</name>
    <dbReference type="NCBI Taxonomy" id="1716077"/>
    <lineage>
        <taxon>Bacteria</taxon>
        <taxon>Bacillati</taxon>
        <taxon>Actinomycetota</taxon>
        <taxon>Actinomycetes</taxon>
        <taxon>Propionibacteriales</taxon>
        <taxon>Propionibacteriaceae</taxon>
        <taxon>Microlunatus</taxon>
    </lineage>
</organism>
<sequence length="518" mass="53617">MITALLAILGGVIGLHLVTTLGISPNTSVIGALVAMLVGRIGFAGLSRFRDTHRQNLAQTSISAATFAAANSLLTPIAVPFAFGRTDLVWPMLLGAAIGLIIDGWILYRAFGSSFLPADAAWPPGVAAAETIKAGDRGGRQALILIIGTVVGVGGSLAGMSMSAAGVAFIGNIAALALFGVGLLINQYAPGLLHLDLTELYIPHGVMIGAGLVALIQAAMAIFRRSVAAPAGNTLSDAGPGPSLQPTVDAKQLRRTFGTGYLLYLGGALVLATTTALWSHLSVPAIIGWALFAAFAAIVHELIVGLAAMHAGWFPAFAVTLIFLVVGLLVGMPAVPLVLLVGYCAATGPAFADMGYDLKAGWILRRTSRPYLAYEIDGRRQQLISAMIGFGVAIGMVLVLWRGYFHSGQLPPVSQVYADTIRSGLGRPDVLRNLLLAAVPGAVIQLVGGPKRQLGILLATGLLISTPNAGWMVLAALVIRLVWGRIRGADGEKEISVFGAGLIAGDSLFSIGRIFGGK</sequence>
<keyword evidence="5 6" id="KW-0472">Membrane</keyword>
<proteinExistence type="predicted"/>
<reference evidence="7" key="1">
    <citation type="journal article" date="2014" name="Int. J. Syst. Evol. Microbiol.">
        <title>Complete genome sequence of Corynebacterium casei LMG S-19264T (=DSM 44701T), isolated from a smear-ripened cheese.</title>
        <authorList>
            <consortium name="US DOE Joint Genome Institute (JGI-PGF)"/>
            <person name="Walter F."/>
            <person name="Albersmeier A."/>
            <person name="Kalinowski J."/>
            <person name="Ruckert C."/>
        </authorList>
    </citation>
    <scope>NUCLEOTIDE SEQUENCE</scope>
    <source>
        <strain evidence="7">CGMCC 4.7306</strain>
    </source>
</reference>
<feature type="transmembrane region" description="Helical" evidence="6">
    <location>
        <begin position="89"/>
        <end position="108"/>
    </location>
</feature>
<feature type="transmembrane region" description="Helical" evidence="6">
    <location>
        <begin position="30"/>
        <end position="49"/>
    </location>
</feature>
<dbReference type="GO" id="GO:0035673">
    <property type="term" value="F:oligopeptide transmembrane transporter activity"/>
    <property type="evidence" value="ECO:0007669"/>
    <property type="project" value="InterPro"/>
</dbReference>
<feature type="transmembrane region" description="Helical" evidence="6">
    <location>
        <begin position="167"/>
        <end position="189"/>
    </location>
</feature>
<dbReference type="Proteomes" id="UP000613840">
    <property type="component" value="Unassembled WGS sequence"/>
</dbReference>
<reference evidence="7" key="2">
    <citation type="submission" date="2020-09" db="EMBL/GenBank/DDBJ databases">
        <authorList>
            <person name="Sun Q."/>
            <person name="Zhou Y."/>
        </authorList>
    </citation>
    <scope>NUCLEOTIDE SEQUENCE</scope>
    <source>
        <strain evidence="7">CGMCC 4.7306</strain>
    </source>
</reference>
<feature type="transmembrane region" description="Helical" evidence="6">
    <location>
        <begin position="61"/>
        <end position="83"/>
    </location>
</feature>
<dbReference type="GO" id="GO:0016020">
    <property type="term" value="C:membrane"/>
    <property type="evidence" value="ECO:0007669"/>
    <property type="project" value="UniProtKB-SubCell"/>
</dbReference>
<comment type="caution">
    <text evidence="7">The sequence shown here is derived from an EMBL/GenBank/DDBJ whole genome shotgun (WGS) entry which is preliminary data.</text>
</comment>
<evidence type="ECO:0000256" key="6">
    <source>
        <dbReference type="SAM" id="Phobius"/>
    </source>
</evidence>
<evidence type="ECO:0000256" key="3">
    <source>
        <dbReference type="ARBA" id="ARBA00022692"/>
    </source>
</evidence>